<dbReference type="AlphaFoldDB" id="A0A383BV46"/>
<keyword evidence="6 7" id="KW-0472">Membrane</keyword>
<evidence type="ECO:0000256" key="1">
    <source>
        <dbReference type="ARBA" id="ARBA00004651"/>
    </source>
</evidence>
<name>A0A383BV46_9ZZZZ</name>
<evidence type="ECO:0000313" key="9">
    <source>
        <dbReference type="EMBL" id="SVE23125.1"/>
    </source>
</evidence>
<keyword evidence="2" id="KW-0813">Transport</keyword>
<dbReference type="InterPro" id="IPR000515">
    <property type="entry name" value="MetI-like"/>
</dbReference>
<sequence>LEIVGLPRLKWLRAVETSMLSIILVSVWKNMGLNMVIYLAGLQGIPSHLYEAAKIDGAGRISTFFRITVPLLGPTTYFVVIVYFIGALQMFVQVYIMTSPIAAQDGGPVYGGPLDSTVTVVVLIFDNAFSFLKMGYAAAVSCMLFMVIAVITIINARLLHYDVGY</sequence>
<evidence type="ECO:0000256" key="3">
    <source>
        <dbReference type="ARBA" id="ARBA00022475"/>
    </source>
</evidence>
<dbReference type="PANTHER" id="PTHR30193:SF37">
    <property type="entry name" value="INNER MEMBRANE ABC TRANSPORTER PERMEASE PROTEIN YCJO"/>
    <property type="match status" value="1"/>
</dbReference>
<gene>
    <name evidence="9" type="ORF">METZ01_LOCUS475979</name>
</gene>
<feature type="transmembrane region" description="Helical" evidence="7">
    <location>
        <begin position="20"/>
        <end position="42"/>
    </location>
</feature>
<keyword evidence="5 7" id="KW-1133">Transmembrane helix</keyword>
<feature type="domain" description="ABC transmembrane type-1" evidence="8">
    <location>
        <begin position="1"/>
        <end position="155"/>
    </location>
</feature>
<comment type="subcellular location">
    <subcellularLocation>
        <location evidence="1">Cell membrane</location>
        <topology evidence="1">Multi-pass membrane protein</topology>
    </subcellularLocation>
</comment>
<evidence type="ECO:0000256" key="6">
    <source>
        <dbReference type="ARBA" id="ARBA00023136"/>
    </source>
</evidence>
<feature type="transmembrane region" description="Helical" evidence="7">
    <location>
        <begin position="136"/>
        <end position="159"/>
    </location>
</feature>
<protein>
    <recommendedName>
        <fullName evidence="8">ABC transmembrane type-1 domain-containing protein</fullName>
    </recommendedName>
</protein>
<evidence type="ECO:0000259" key="8">
    <source>
        <dbReference type="PROSITE" id="PS50928"/>
    </source>
</evidence>
<dbReference type="InterPro" id="IPR035906">
    <property type="entry name" value="MetI-like_sf"/>
</dbReference>
<dbReference type="InterPro" id="IPR051393">
    <property type="entry name" value="ABC_transporter_permease"/>
</dbReference>
<evidence type="ECO:0000256" key="5">
    <source>
        <dbReference type="ARBA" id="ARBA00022989"/>
    </source>
</evidence>
<dbReference type="EMBL" id="UINC01203050">
    <property type="protein sequence ID" value="SVE23125.1"/>
    <property type="molecule type" value="Genomic_DNA"/>
</dbReference>
<dbReference type="CDD" id="cd06261">
    <property type="entry name" value="TM_PBP2"/>
    <property type="match status" value="1"/>
</dbReference>
<dbReference type="GO" id="GO:0005886">
    <property type="term" value="C:plasma membrane"/>
    <property type="evidence" value="ECO:0007669"/>
    <property type="project" value="UniProtKB-SubCell"/>
</dbReference>
<accession>A0A383BV46</accession>
<dbReference type="PANTHER" id="PTHR30193">
    <property type="entry name" value="ABC TRANSPORTER PERMEASE PROTEIN"/>
    <property type="match status" value="1"/>
</dbReference>
<feature type="non-terminal residue" evidence="9">
    <location>
        <position position="1"/>
    </location>
</feature>
<dbReference type="PROSITE" id="PS50928">
    <property type="entry name" value="ABC_TM1"/>
    <property type="match status" value="1"/>
</dbReference>
<reference evidence="9" key="1">
    <citation type="submission" date="2018-05" db="EMBL/GenBank/DDBJ databases">
        <authorList>
            <person name="Lanie J.A."/>
            <person name="Ng W.-L."/>
            <person name="Kazmierczak K.M."/>
            <person name="Andrzejewski T.M."/>
            <person name="Davidsen T.M."/>
            <person name="Wayne K.J."/>
            <person name="Tettelin H."/>
            <person name="Glass J.I."/>
            <person name="Rusch D."/>
            <person name="Podicherti R."/>
            <person name="Tsui H.-C.T."/>
            <person name="Winkler M.E."/>
        </authorList>
    </citation>
    <scope>NUCLEOTIDE SEQUENCE</scope>
</reference>
<dbReference type="SUPFAM" id="SSF161098">
    <property type="entry name" value="MetI-like"/>
    <property type="match status" value="1"/>
</dbReference>
<evidence type="ECO:0000256" key="7">
    <source>
        <dbReference type="SAM" id="Phobius"/>
    </source>
</evidence>
<feature type="transmembrane region" description="Helical" evidence="7">
    <location>
        <begin position="63"/>
        <end position="85"/>
    </location>
</feature>
<keyword evidence="4 7" id="KW-0812">Transmembrane</keyword>
<proteinExistence type="predicted"/>
<keyword evidence="3" id="KW-1003">Cell membrane</keyword>
<dbReference type="Gene3D" id="1.10.3720.10">
    <property type="entry name" value="MetI-like"/>
    <property type="match status" value="1"/>
</dbReference>
<evidence type="ECO:0000256" key="2">
    <source>
        <dbReference type="ARBA" id="ARBA00022448"/>
    </source>
</evidence>
<evidence type="ECO:0000256" key="4">
    <source>
        <dbReference type="ARBA" id="ARBA00022692"/>
    </source>
</evidence>
<dbReference type="GO" id="GO:0055085">
    <property type="term" value="P:transmembrane transport"/>
    <property type="evidence" value="ECO:0007669"/>
    <property type="project" value="InterPro"/>
</dbReference>
<dbReference type="Pfam" id="PF00528">
    <property type="entry name" value="BPD_transp_1"/>
    <property type="match status" value="1"/>
</dbReference>
<organism evidence="9">
    <name type="scientific">marine metagenome</name>
    <dbReference type="NCBI Taxonomy" id="408172"/>
    <lineage>
        <taxon>unclassified sequences</taxon>
        <taxon>metagenomes</taxon>
        <taxon>ecological metagenomes</taxon>
    </lineage>
</organism>